<evidence type="ECO:0000259" key="1">
    <source>
        <dbReference type="Pfam" id="PF00668"/>
    </source>
</evidence>
<dbReference type="SUPFAM" id="SSF52777">
    <property type="entry name" value="CoA-dependent acyltransferases"/>
    <property type="match status" value="1"/>
</dbReference>
<keyword evidence="3" id="KW-1185">Reference proteome</keyword>
<dbReference type="Pfam" id="PF00668">
    <property type="entry name" value="Condensation"/>
    <property type="match status" value="1"/>
</dbReference>
<dbReference type="EMBL" id="JBHTHR010001224">
    <property type="protein sequence ID" value="MFD0803934.1"/>
    <property type="molecule type" value="Genomic_DNA"/>
</dbReference>
<dbReference type="Gene3D" id="3.30.559.10">
    <property type="entry name" value="Chloramphenicol acetyltransferase-like domain"/>
    <property type="match status" value="1"/>
</dbReference>
<protein>
    <submittedName>
        <fullName evidence="2">Condensation domain-containing protein</fullName>
    </submittedName>
</protein>
<accession>A0ABW3BLP9</accession>
<comment type="caution">
    <text evidence="2">The sequence shown here is derived from an EMBL/GenBank/DDBJ whole genome shotgun (WGS) entry which is preliminary data.</text>
</comment>
<gene>
    <name evidence="2" type="ORF">ACFQZU_21810</name>
</gene>
<organism evidence="2 3">
    <name type="scientific">Streptomonospora algeriensis</name>
    <dbReference type="NCBI Taxonomy" id="995084"/>
    <lineage>
        <taxon>Bacteria</taxon>
        <taxon>Bacillati</taxon>
        <taxon>Actinomycetota</taxon>
        <taxon>Actinomycetes</taxon>
        <taxon>Streptosporangiales</taxon>
        <taxon>Nocardiopsidaceae</taxon>
        <taxon>Streptomonospora</taxon>
    </lineage>
</organism>
<feature type="domain" description="Condensation" evidence="1">
    <location>
        <begin position="14"/>
        <end position="223"/>
    </location>
</feature>
<evidence type="ECO:0000313" key="2">
    <source>
        <dbReference type="EMBL" id="MFD0803934.1"/>
    </source>
</evidence>
<name>A0ABW3BLP9_9ACTN</name>
<reference evidence="3" key="1">
    <citation type="journal article" date="2019" name="Int. J. Syst. Evol. Microbiol.">
        <title>The Global Catalogue of Microorganisms (GCM) 10K type strain sequencing project: providing services to taxonomists for standard genome sequencing and annotation.</title>
        <authorList>
            <consortium name="The Broad Institute Genomics Platform"/>
            <consortium name="The Broad Institute Genome Sequencing Center for Infectious Disease"/>
            <person name="Wu L."/>
            <person name="Ma J."/>
        </authorList>
    </citation>
    <scope>NUCLEOTIDE SEQUENCE [LARGE SCALE GENOMIC DNA]</scope>
    <source>
        <strain evidence="3">CCUG 63369</strain>
    </source>
</reference>
<sequence>MSQTRPTRTPVSLALTGAQRGVYYAHHVAASDSAGSAAGRFNVGQYVDLAGGVDSARLRAALEHAVAETDTLRILIRGGGTAAPDGGEEPYQVVHPELPWDAPLLEEADLRGADDPRGAALALMRADMAAPADLAAGPLHRFVLYRIGPRHLLWYQRFHHIVADAYAITTFTRRVAEVYTSLAEGRTPERRFGDLSAVVAEEEDYAASDRRTADRGYWSGLLAD</sequence>
<dbReference type="InterPro" id="IPR023213">
    <property type="entry name" value="CAT-like_dom_sf"/>
</dbReference>
<proteinExistence type="predicted"/>
<dbReference type="Proteomes" id="UP001596956">
    <property type="component" value="Unassembled WGS sequence"/>
</dbReference>
<evidence type="ECO:0000313" key="3">
    <source>
        <dbReference type="Proteomes" id="UP001596956"/>
    </source>
</evidence>
<dbReference type="InterPro" id="IPR001242">
    <property type="entry name" value="Condensation_dom"/>
</dbReference>
<feature type="non-terminal residue" evidence="2">
    <location>
        <position position="224"/>
    </location>
</feature>